<dbReference type="AlphaFoldDB" id="A0AAP0JGZ6"/>
<dbReference type="Proteomes" id="UP001419268">
    <property type="component" value="Unassembled WGS sequence"/>
</dbReference>
<gene>
    <name evidence="1" type="ORF">Scep_012506</name>
</gene>
<comment type="caution">
    <text evidence="1">The sequence shown here is derived from an EMBL/GenBank/DDBJ whole genome shotgun (WGS) entry which is preliminary data.</text>
</comment>
<evidence type="ECO:0000313" key="2">
    <source>
        <dbReference type="Proteomes" id="UP001419268"/>
    </source>
</evidence>
<name>A0AAP0JGZ6_9MAGN</name>
<evidence type="ECO:0000313" key="1">
    <source>
        <dbReference type="EMBL" id="KAK9132978.1"/>
    </source>
</evidence>
<dbReference type="EMBL" id="JBBNAG010000005">
    <property type="protein sequence ID" value="KAK9132978.1"/>
    <property type="molecule type" value="Genomic_DNA"/>
</dbReference>
<proteinExistence type="predicted"/>
<accession>A0AAP0JGZ6</accession>
<protein>
    <submittedName>
        <fullName evidence="1">Uncharacterized protein</fullName>
    </submittedName>
</protein>
<organism evidence="1 2">
    <name type="scientific">Stephania cephalantha</name>
    <dbReference type="NCBI Taxonomy" id="152367"/>
    <lineage>
        <taxon>Eukaryota</taxon>
        <taxon>Viridiplantae</taxon>
        <taxon>Streptophyta</taxon>
        <taxon>Embryophyta</taxon>
        <taxon>Tracheophyta</taxon>
        <taxon>Spermatophyta</taxon>
        <taxon>Magnoliopsida</taxon>
        <taxon>Ranunculales</taxon>
        <taxon>Menispermaceae</taxon>
        <taxon>Menispermoideae</taxon>
        <taxon>Cissampelideae</taxon>
        <taxon>Stephania</taxon>
    </lineage>
</organism>
<reference evidence="1 2" key="1">
    <citation type="submission" date="2024-01" db="EMBL/GenBank/DDBJ databases">
        <title>Genome assemblies of Stephania.</title>
        <authorList>
            <person name="Yang L."/>
        </authorList>
    </citation>
    <scope>NUCLEOTIDE SEQUENCE [LARGE SCALE GENOMIC DNA]</scope>
    <source>
        <strain evidence="1">JXDWG</strain>
        <tissue evidence="1">Leaf</tissue>
    </source>
</reference>
<keyword evidence="2" id="KW-1185">Reference proteome</keyword>
<sequence length="85" mass="9361">MKEPYPTVPPHFTPFSVLYTLSISAKSISPLHLLSSPSVSAPHLSEVNFASPYHLFTFVSAPYLRKLYLPSPSPRSRSSLSISSL</sequence>